<reference evidence="2" key="1">
    <citation type="submission" date="2020-10" db="EMBL/GenBank/DDBJ databases">
        <title>Sequencing the genomes of 1000 actinobacteria strains.</title>
        <authorList>
            <person name="Klenk H.-P."/>
        </authorList>
    </citation>
    <scope>NUCLEOTIDE SEQUENCE</scope>
    <source>
        <strain evidence="2">DSM 45354</strain>
    </source>
</reference>
<evidence type="ECO:0000313" key="2">
    <source>
        <dbReference type="EMBL" id="MBE1604180.1"/>
    </source>
</evidence>
<name>A0A927MVQ9_9ACTN</name>
<evidence type="ECO:0000256" key="1">
    <source>
        <dbReference type="SAM" id="MobiDB-lite"/>
    </source>
</evidence>
<organism evidence="2 3">
    <name type="scientific">Actinopolymorpha pittospori</name>
    <dbReference type="NCBI Taxonomy" id="648752"/>
    <lineage>
        <taxon>Bacteria</taxon>
        <taxon>Bacillati</taxon>
        <taxon>Actinomycetota</taxon>
        <taxon>Actinomycetes</taxon>
        <taxon>Propionibacteriales</taxon>
        <taxon>Actinopolymorphaceae</taxon>
        <taxon>Actinopolymorpha</taxon>
    </lineage>
</organism>
<comment type="caution">
    <text evidence="2">The sequence shown here is derived from an EMBL/GenBank/DDBJ whole genome shotgun (WGS) entry which is preliminary data.</text>
</comment>
<protein>
    <submittedName>
        <fullName evidence="2">Uncharacterized protein</fullName>
    </submittedName>
</protein>
<keyword evidence="3" id="KW-1185">Reference proteome</keyword>
<proteinExistence type="predicted"/>
<evidence type="ECO:0000313" key="3">
    <source>
        <dbReference type="Proteomes" id="UP000638648"/>
    </source>
</evidence>
<dbReference type="RefSeq" id="WP_192748788.1">
    <property type="nucleotide sequence ID" value="NZ_BAABJL010000216.1"/>
</dbReference>
<dbReference type="EMBL" id="JADBEM010000001">
    <property type="protein sequence ID" value="MBE1604180.1"/>
    <property type="molecule type" value="Genomic_DNA"/>
</dbReference>
<dbReference type="AlphaFoldDB" id="A0A927MVQ9"/>
<gene>
    <name evidence="2" type="ORF">HEB94_001028</name>
</gene>
<dbReference type="Proteomes" id="UP000638648">
    <property type="component" value="Unassembled WGS sequence"/>
</dbReference>
<accession>A0A927MVQ9</accession>
<sequence length="191" mass="21599">MSTNDCRLSVVPGRSDENPAGIYRDLEDAIRELHAVSNRALLQALKMMKMIDPTYARRHELHGEVGEPPSPPREARLAYEQMTRLHDIRQAINSEVVELDKRLYGETITPPGILDKRPVSLRIRRVYTNLMGDPGPWWEARWRYDNGTGSTRQAKDRADVLATAAGEPAPDMQIQDPESGEWSPWTPEADG</sequence>
<feature type="region of interest" description="Disordered" evidence="1">
    <location>
        <begin position="162"/>
        <end position="191"/>
    </location>
</feature>